<keyword evidence="5 10" id="KW-0732">Signal</keyword>
<dbReference type="RefSeq" id="WP_406857313.1">
    <property type="nucleotide sequence ID" value="NZ_CP157484.1"/>
</dbReference>
<evidence type="ECO:0000256" key="1">
    <source>
        <dbReference type="ARBA" id="ARBA00009521"/>
    </source>
</evidence>
<feature type="signal peptide" evidence="10">
    <location>
        <begin position="1"/>
        <end position="21"/>
    </location>
</feature>
<feature type="chain" id="PRO_5043093363" description="Porin" evidence="10">
    <location>
        <begin position="22"/>
        <end position="123"/>
    </location>
</feature>
<evidence type="ECO:0000256" key="4">
    <source>
        <dbReference type="ARBA" id="ARBA00022692"/>
    </source>
</evidence>
<evidence type="ECO:0000256" key="7">
    <source>
        <dbReference type="ARBA" id="ARBA00023114"/>
    </source>
</evidence>
<dbReference type="GO" id="GO:0046930">
    <property type="term" value="C:pore complex"/>
    <property type="evidence" value="ECO:0007669"/>
    <property type="project" value="UniProtKB-KW"/>
</dbReference>
<dbReference type="GO" id="GO:0006811">
    <property type="term" value="P:monoatomic ion transport"/>
    <property type="evidence" value="ECO:0007669"/>
    <property type="project" value="UniProtKB-KW"/>
</dbReference>
<keyword evidence="7 10" id="KW-0626">Porin</keyword>
<sequence>MLHHPVPGRIAALLMAMSALAAPAAAAEARPGAGASVRACPALGAGFYALPGSDTCVKIGGRARYESGYASSAPRGAASTGSRATGMAFVDSRTQTEAGPLRAYVRVGVSRGLGATPPGLTSR</sequence>
<evidence type="ECO:0000256" key="2">
    <source>
        <dbReference type="ARBA" id="ARBA00022448"/>
    </source>
</evidence>
<keyword evidence="9 10" id="KW-0998">Cell outer membrane</keyword>
<keyword evidence="2 10" id="KW-0813">Transport</keyword>
<gene>
    <name evidence="11" type="ORF">ABEG18_06715</name>
</gene>
<dbReference type="Pfam" id="PF02530">
    <property type="entry name" value="Porin_2"/>
    <property type="match status" value="1"/>
</dbReference>
<dbReference type="EMBL" id="CP157484">
    <property type="protein sequence ID" value="XBO40453.1"/>
    <property type="molecule type" value="Genomic_DNA"/>
</dbReference>
<comment type="function">
    <text evidence="10">Forms passive diffusion pores that allow small molecular weight hydrophilic materials across the outer membrane.</text>
</comment>
<evidence type="ECO:0000256" key="6">
    <source>
        <dbReference type="ARBA" id="ARBA00023065"/>
    </source>
</evidence>
<dbReference type="AlphaFoldDB" id="A0AAU7JJ89"/>
<organism evidence="11">
    <name type="scientific">Alsobacter sp. KACC 23698</name>
    <dbReference type="NCBI Taxonomy" id="3149229"/>
    <lineage>
        <taxon>Bacteria</taxon>
        <taxon>Pseudomonadati</taxon>
        <taxon>Pseudomonadota</taxon>
        <taxon>Alphaproteobacteria</taxon>
        <taxon>Hyphomicrobiales</taxon>
        <taxon>Alsobacteraceae</taxon>
        <taxon>Alsobacter</taxon>
    </lineage>
</organism>
<keyword evidence="8 10" id="KW-0472">Membrane</keyword>
<evidence type="ECO:0000256" key="10">
    <source>
        <dbReference type="RuleBase" id="RU364005"/>
    </source>
</evidence>
<keyword evidence="6 10" id="KW-0406">Ion transport</keyword>
<dbReference type="GO" id="GO:0009279">
    <property type="term" value="C:cell outer membrane"/>
    <property type="evidence" value="ECO:0007669"/>
    <property type="project" value="UniProtKB-SubCell"/>
</dbReference>
<comment type="similarity">
    <text evidence="1 10">Belongs to the alphaproteobacteria porin family.</text>
</comment>
<keyword evidence="4 10" id="KW-0812">Transmembrane</keyword>
<comment type="subcellular location">
    <subcellularLocation>
        <location evidence="10">Cell outer membrane</location>
        <topology evidence="10">Multi-pass membrane protein</topology>
    </subcellularLocation>
</comment>
<evidence type="ECO:0000256" key="3">
    <source>
        <dbReference type="ARBA" id="ARBA00022452"/>
    </source>
</evidence>
<proteinExistence type="inferred from homology"/>
<comment type="domain">
    <text evidence="10">Consists of 16-stranded beta-barrel sheets, with large surface-exposed loops, that form a transmembrane pore at the center of each barrel. The pore is partially ocluded by a peptide loop that folds into the pore lumen.</text>
</comment>
<evidence type="ECO:0000256" key="9">
    <source>
        <dbReference type="ARBA" id="ARBA00023237"/>
    </source>
</evidence>
<dbReference type="GO" id="GO:0015288">
    <property type="term" value="F:porin activity"/>
    <property type="evidence" value="ECO:0007669"/>
    <property type="project" value="UniProtKB-KW"/>
</dbReference>
<evidence type="ECO:0000313" key="11">
    <source>
        <dbReference type="EMBL" id="XBO40453.1"/>
    </source>
</evidence>
<evidence type="ECO:0000256" key="8">
    <source>
        <dbReference type="ARBA" id="ARBA00023136"/>
    </source>
</evidence>
<keyword evidence="3 10" id="KW-1134">Transmembrane beta strand</keyword>
<reference evidence="11" key="1">
    <citation type="submission" date="2024-05" db="EMBL/GenBank/DDBJ databases">
        <authorList>
            <person name="Kim S."/>
            <person name="Heo J."/>
            <person name="Choi H."/>
            <person name="Choi Y."/>
            <person name="Kwon S.-W."/>
            <person name="Kim Y."/>
        </authorList>
    </citation>
    <scope>NUCLEOTIDE SEQUENCE</scope>
    <source>
        <strain evidence="11">KACC 23698</strain>
    </source>
</reference>
<evidence type="ECO:0000256" key="5">
    <source>
        <dbReference type="ARBA" id="ARBA00022729"/>
    </source>
</evidence>
<protein>
    <recommendedName>
        <fullName evidence="10">Porin</fullName>
    </recommendedName>
</protein>
<dbReference type="InterPro" id="IPR003684">
    <property type="entry name" value="Porin_alphabac"/>
</dbReference>
<accession>A0AAU7JJ89</accession>
<name>A0AAU7JJ89_9HYPH</name>